<keyword evidence="4" id="KW-1185">Reference proteome</keyword>
<dbReference type="Proteomes" id="UP001611075">
    <property type="component" value="Unassembled WGS sequence"/>
</dbReference>
<feature type="transmembrane region" description="Helical" evidence="2">
    <location>
        <begin position="319"/>
        <end position="337"/>
    </location>
</feature>
<comment type="caution">
    <text evidence="3">The sequence shown here is derived from an EMBL/GenBank/DDBJ whole genome shotgun (WGS) entry which is preliminary data.</text>
</comment>
<protein>
    <submittedName>
        <fullName evidence="3">Uncharacterized protein</fullName>
    </submittedName>
</protein>
<evidence type="ECO:0000256" key="1">
    <source>
        <dbReference type="SAM" id="MobiDB-lite"/>
    </source>
</evidence>
<feature type="compositionally biased region" description="Gly residues" evidence="1">
    <location>
        <begin position="10"/>
        <end position="21"/>
    </location>
</feature>
<sequence length="403" mass="42414">MSTVHRRDAGGGPPGDEAGGGRYDDAYGLLRDERACIVTALRLGWWLADAYHHARTADLSTDGRPAQPPTKLTNLTEMSGRRRLRMYLDGVDVALAQIAGLTGGSTAAPPVVAPVGGTPSTGDTRAALSAGAGTLLLALDDLNVDVLRWAMATNHRVGLAYRLGRSLADTVRRGDADQVPWRFAGRQVEISRWLDELASVLPPYSAAVVRRSLRAWADAVTRAGVGDPAEAGLAELAHELRNQGDLWRSVLTGGLHPRDLLDEEDYAIVARNVIIRDRKLVARAARGIFWPVLAPLLVVLLAVVGVSAAAAAGSPTTRAAVALVGLGAGLTAIWRTVSGPALAVAGEVNRPLLEGELTVRMADRVTRPLAAARAIARSRRQRGPGEVAGGSKYVAGLTPADLP</sequence>
<keyword evidence="2" id="KW-0472">Membrane</keyword>
<name>A0ABW7SGA6_9ACTN</name>
<feature type="transmembrane region" description="Helical" evidence="2">
    <location>
        <begin position="288"/>
        <end position="313"/>
    </location>
</feature>
<evidence type="ECO:0000313" key="4">
    <source>
        <dbReference type="Proteomes" id="UP001611075"/>
    </source>
</evidence>
<keyword evidence="2" id="KW-0812">Transmembrane</keyword>
<evidence type="ECO:0000256" key="2">
    <source>
        <dbReference type="SAM" id="Phobius"/>
    </source>
</evidence>
<keyword evidence="2" id="KW-1133">Transmembrane helix</keyword>
<dbReference type="EMBL" id="JBIRPU010000003">
    <property type="protein sequence ID" value="MFI0792724.1"/>
    <property type="molecule type" value="Genomic_DNA"/>
</dbReference>
<proteinExistence type="predicted"/>
<dbReference type="RefSeq" id="WP_396677575.1">
    <property type="nucleotide sequence ID" value="NZ_JBIRPU010000003.1"/>
</dbReference>
<organism evidence="3 4">
    <name type="scientific">Micromonospora rubida</name>
    <dbReference type="NCBI Taxonomy" id="2697657"/>
    <lineage>
        <taxon>Bacteria</taxon>
        <taxon>Bacillati</taxon>
        <taxon>Actinomycetota</taxon>
        <taxon>Actinomycetes</taxon>
        <taxon>Micromonosporales</taxon>
        <taxon>Micromonosporaceae</taxon>
        <taxon>Micromonospora</taxon>
    </lineage>
</organism>
<evidence type="ECO:0000313" key="3">
    <source>
        <dbReference type="EMBL" id="MFI0792724.1"/>
    </source>
</evidence>
<accession>A0ABW7SGA6</accession>
<reference evidence="3 4" key="1">
    <citation type="submission" date="2024-10" db="EMBL/GenBank/DDBJ databases">
        <title>The Natural Products Discovery Center: Release of the First 8490 Sequenced Strains for Exploring Actinobacteria Biosynthetic Diversity.</title>
        <authorList>
            <person name="Kalkreuter E."/>
            <person name="Kautsar S.A."/>
            <person name="Yang D."/>
            <person name="Bader C.D."/>
            <person name="Teijaro C.N."/>
            <person name="Fluegel L."/>
            <person name="Davis C.M."/>
            <person name="Simpson J.R."/>
            <person name="Lauterbach L."/>
            <person name="Steele A.D."/>
            <person name="Gui C."/>
            <person name="Meng S."/>
            <person name="Li G."/>
            <person name="Viehrig K."/>
            <person name="Ye F."/>
            <person name="Su P."/>
            <person name="Kiefer A.F."/>
            <person name="Nichols A."/>
            <person name="Cepeda A.J."/>
            <person name="Yan W."/>
            <person name="Fan B."/>
            <person name="Jiang Y."/>
            <person name="Adhikari A."/>
            <person name="Zheng C.-J."/>
            <person name="Schuster L."/>
            <person name="Cowan T.M."/>
            <person name="Smanski M.J."/>
            <person name="Chevrette M.G."/>
            <person name="De Carvalho L.P.S."/>
            <person name="Shen B."/>
        </authorList>
    </citation>
    <scope>NUCLEOTIDE SEQUENCE [LARGE SCALE GENOMIC DNA]</scope>
    <source>
        <strain evidence="3 4">NPDC021253</strain>
    </source>
</reference>
<feature type="region of interest" description="Disordered" evidence="1">
    <location>
        <begin position="1"/>
        <end position="21"/>
    </location>
</feature>
<gene>
    <name evidence="3" type="ORF">ACH4OY_08495</name>
</gene>